<dbReference type="EMBL" id="BGZK01000823">
    <property type="protein sequence ID" value="GBP61795.1"/>
    <property type="molecule type" value="Genomic_DNA"/>
</dbReference>
<dbReference type="AlphaFoldDB" id="A0A4C1XHY5"/>
<proteinExistence type="predicted"/>
<gene>
    <name evidence="1" type="ORF">EVAR_88718_1</name>
</gene>
<protein>
    <submittedName>
        <fullName evidence="1">Uncharacterized protein</fullName>
    </submittedName>
</protein>
<organism evidence="1 2">
    <name type="scientific">Eumeta variegata</name>
    <name type="common">Bagworm moth</name>
    <name type="synonym">Eumeta japonica</name>
    <dbReference type="NCBI Taxonomy" id="151549"/>
    <lineage>
        <taxon>Eukaryota</taxon>
        <taxon>Metazoa</taxon>
        <taxon>Ecdysozoa</taxon>
        <taxon>Arthropoda</taxon>
        <taxon>Hexapoda</taxon>
        <taxon>Insecta</taxon>
        <taxon>Pterygota</taxon>
        <taxon>Neoptera</taxon>
        <taxon>Endopterygota</taxon>
        <taxon>Lepidoptera</taxon>
        <taxon>Glossata</taxon>
        <taxon>Ditrysia</taxon>
        <taxon>Tineoidea</taxon>
        <taxon>Psychidae</taxon>
        <taxon>Oiketicinae</taxon>
        <taxon>Eumeta</taxon>
    </lineage>
</organism>
<reference evidence="1 2" key="1">
    <citation type="journal article" date="2019" name="Commun. Biol.">
        <title>The bagworm genome reveals a unique fibroin gene that provides high tensile strength.</title>
        <authorList>
            <person name="Kono N."/>
            <person name="Nakamura H."/>
            <person name="Ohtoshi R."/>
            <person name="Tomita M."/>
            <person name="Numata K."/>
            <person name="Arakawa K."/>
        </authorList>
    </citation>
    <scope>NUCLEOTIDE SEQUENCE [LARGE SCALE GENOMIC DNA]</scope>
</reference>
<keyword evidence="2" id="KW-1185">Reference proteome</keyword>
<evidence type="ECO:0000313" key="1">
    <source>
        <dbReference type="EMBL" id="GBP61795.1"/>
    </source>
</evidence>
<accession>A0A4C1XHY5</accession>
<name>A0A4C1XHY5_EUMVA</name>
<dbReference type="Proteomes" id="UP000299102">
    <property type="component" value="Unassembled WGS sequence"/>
</dbReference>
<sequence>MRLLDVSGGPRHIADDHSMPARRYTSAWLRPIVRHIHQNSPYLPSSTHRRNYRFTGNQVTLSSTRLPNSDNMSEQTLLFAENSCPKQWSQIIAATLERDSEPSEQQMLHCTGRCAVEVVD</sequence>
<comment type="caution">
    <text evidence="1">The sequence shown here is derived from an EMBL/GenBank/DDBJ whole genome shotgun (WGS) entry which is preliminary data.</text>
</comment>
<evidence type="ECO:0000313" key="2">
    <source>
        <dbReference type="Proteomes" id="UP000299102"/>
    </source>
</evidence>